<accession>A0ABZ1HXT3</accession>
<dbReference type="EMBL" id="CP142149">
    <property type="protein sequence ID" value="WSE26664.1"/>
    <property type="molecule type" value="Genomic_DNA"/>
</dbReference>
<dbReference type="Proteomes" id="UP001330812">
    <property type="component" value="Chromosome"/>
</dbReference>
<name>A0ABZ1HXT3_9PSEU</name>
<keyword evidence="2" id="KW-1185">Reference proteome</keyword>
<evidence type="ECO:0000313" key="1">
    <source>
        <dbReference type="EMBL" id="WSE26664.1"/>
    </source>
</evidence>
<proteinExistence type="predicted"/>
<protein>
    <submittedName>
        <fullName evidence="1">Uncharacterized protein</fullName>
    </submittedName>
</protein>
<organism evidence="1 2">
    <name type="scientific">Amycolatopsis rhabdoformis</name>
    <dbReference type="NCBI Taxonomy" id="1448059"/>
    <lineage>
        <taxon>Bacteria</taxon>
        <taxon>Bacillati</taxon>
        <taxon>Actinomycetota</taxon>
        <taxon>Actinomycetes</taxon>
        <taxon>Pseudonocardiales</taxon>
        <taxon>Pseudonocardiaceae</taxon>
        <taxon>Amycolatopsis</taxon>
    </lineage>
</organism>
<reference evidence="1 2" key="1">
    <citation type="journal article" date="2015" name="Int. J. Syst. Evol. Microbiol.">
        <title>Amycolatopsis rhabdoformis sp. nov., an actinomycete isolated from a tropical forest soil.</title>
        <authorList>
            <person name="Souza W.R."/>
            <person name="Silva R.E."/>
            <person name="Goodfellow M."/>
            <person name="Busarakam K."/>
            <person name="Figueiro F.S."/>
            <person name="Ferreira D."/>
            <person name="Rodrigues-Filho E."/>
            <person name="Moraes L.A.B."/>
            <person name="Zucchi T.D."/>
        </authorList>
    </citation>
    <scope>NUCLEOTIDE SEQUENCE [LARGE SCALE GENOMIC DNA]</scope>
    <source>
        <strain evidence="1 2">NCIMB 14900</strain>
    </source>
</reference>
<gene>
    <name evidence="1" type="ORF">VSH64_27705</name>
</gene>
<sequence length="101" mass="11439">MTEDLPSLLRKWHSENIVMLTQKEAKVEVFDSAVRRAKNSFGVAVEFASRISYLTVWDSGEAQIAKMDLDVDAAPNEEYREYLAGDDMLRVADSLVDWVLA</sequence>
<dbReference type="RefSeq" id="WP_326565648.1">
    <property type="nucleotide sequence ID" value="NZ_CP142149.1"/>
</dbReference>
<evidence type="ECO:0000313" key="2">
    <source>
        <dbReference type="Proteomes" id="UP001330812"/>
    </source>
</evidence>